<evidence type="ECO:0000313" key="4">
    <source>
        <dbReference type="Proteomes" id="UP000015100"/>
    </source>
</evidence>
<dbReference type="HOGENOM" id="CLU_063073_0_0_1"/>
<dbReference type="PANTHER" id="PTHR20910">
    <property type="entry name" value="AGAP001623-PA"/>
    <property type="match status" value="1"/>
</dbReference>
<dbReference type="SUPFAM" id="SSF49329">
    <property type="entry name" value="Cu,Zn superoxide dismutase-like"/>
    <property type="match status" value="1"/>
</dbReference>
<dbReference type="GO" id="GO:0006801">
    <property type="term" value="P:superoxide metabolic process"/>
    <property type="evidence" value="ECO:0007669"/>
    <property type="project" value="InterPro"/>
</dbReference>
<dbReference type="AlphaFoldDB" id="S8BAK6"/>
<dbReference type="PANTHER" id="PTHR20910:SF1">
    <property type="entry name" value="SUPEROXIDE DISMUTASE COPPER_ZINC BINDING DOMAIN-CONTAINING PROTEIN"/>
    <property type="match status" value="1"/>
</dbReference>
<accession>S8BAK6</accession>
<comment type="caution">
    <text evidence="3">The sequence shown here is derived from an EMBL/GenBank/DDBJ whole genome shotgun (WGS) entry which is preliminary data.</text>
</comment>
<evidence type="ECO:0000259" key="2">
    <source>
        <dbReference type="Pfam" id="PF00080"/>
    </source>
</evidence>
<sequence>MHFSKSAALLAVAAGASVVSAADAPETQGNAATTVYEARFSNADVGNAYLNFTGTPDGVGVLVTACFGNIVAAQAGPYPYHIHQMVVPADNNCTATGGHLDPYMRTDEPPCDANAPQTCEVGDLSGKHGKIPLDVNTAMWCTSYVDKFLSLKSDDQAFIGNSRSIVVHNAEKVRLACGNIVAAAAGGMGASSANTTTTPGATSTGGPAVSTGAAGRIGANALALGGILGVAAMLF</sequence>
<proteinExistence type="predicted"/>
<dbReference type="eggNOG" id="ENOG502S5NX">
    <property type="taxonomic scope" value="Eukaryota"/>
</dbReference>
<name>S8BAK6_DACHA</name>
<evidence type="ECO:0000256" key="1">
    <source>
        <dbReference type="SAM" id="SignalP"/>
    </source>
</evidence>
<organism evidence="3 4">
    <name type="scientific">Dactylellina haptotyla (strain CBS 200.50)</name>
    <name type="common">Nematode-trapping fungus</name>
    <name type="synonym">Monacrosporium haptotylum</name>
    <dbReference type="NCBI Taxonomy" id="1284197"/>
    <lineage>
        <taxon>Eukaryota</taxon>
        <taxon>Fungi</taxon>
        <taxon>Dikarya</taxon>
        <taxon>Ascomycota</taxon>
        <taxon>Pezizomycotina</taxon>
        <taxon>Orbiliomycetes</taxon>
        <taxon>Orbiliales</taxon>
        <taxon>Orbiliaceae</taxon>
        <taxon>Dactylellina</taxon>
    </lineage>
</organism>
<dbReference type="Proteomes" id="UP000015100">
    <property type="component" value="Unassembled WGS sequence"/>
</dbReference>
<dbReference type="OMA" id="FTYHIHV"/>
<dbReference type="Pfam" id="PF00080">
    <property type="entry name" value="Sod_Cu"/>
    <property type="match status" value="1"/>
</dbReference>
<keyword evidence="4" id="KW-1185">Reference proteome</keyword>
<dbReference type="InterPro" id="IPR053257">
    <property type="entry name" value="Cu-only_SOD"/>
</dbReference>
<reference evidence="4" key="2">
    <citation type="submission" date="2013-04" db="EMBL/GenBank/DDBJ databases">
        <title>Genomic mechanisms accounting for the adaptation to parasitism in nematode-trapping fungi.</title>
        <authorList>
            <person name="Ahren D.G."/>
        </authorList>
    </citation>
    <scope>NUCLEOTIDE SEQUENCE [LARGE SCALE GENOMIC DNA]</scope>
    <source>
        <strain evidence="4">CBS 200.50</strain>
    </source>
</reference>
<feature type="domain" description="Superoxide dismutase copper/zinc binding" evidence="2">
    <location>
        <begin position="51"/>
        <end position="172"/>
    </location>
</feature>
<dbReference type="STRING" id="1284197.S8BAK6"/>
<keyword evidence="1" id="KW-0732">Signal</keyword>
<dbReference type="Gene3D" id="2.60.40.200">
    <property type="entry name" value="Superoxide dismutase, copper/zinc binding domain"/>
    <property type="match status" value="1"/>
</dbReference>
<gene>
    <name evidence="3" type="ORF">H072_10369</name>
</gene>
<dbReference type="EMBL" id="AQGS01000958">
    <property type="protein sequence ID" value="EPS36173.1"/>
    <property type="molecule type" value="Genomic_DNA"/>
</dbReference>
<dbReference type="InterPro" id="IPR001424">
    <property type="entry name" value="SOD_Cu_Zn_dom"/>
</dbReference>
<feature type="chain" id="PRO_5004548401" description="Superoxide dismutase copper/zinc binding domain-containing protein" evidence="1">
    <location>
        <begin position="22"/>
        <end position="235"/>
    </location>
</feature>
<protein>
    <recommendedName>
        <fullName evidence="2">Superoxide dismutase copper/zinc binding domain-containing protein</fullName>
    </recommendedName>
</protein>
<dbReference type="GO" id="GO:0046872">
    <property type="term" value="F:metal ion binding"/>
    <property type="evidence" value="ECO:0007669"/>
    <property type="project" value="InterPro"/>
</dbReference>
<evidence type="ECO:0000313" key="3">
    <source>
        <dbReference type="EMBL" id="EPS36173.1"/>
    </source>
</evidence>
<feature type="signal peptide" evidence="1">
    <location>
        <begin position="1"/>
        <end position="21"/>
    </location>
</feature>
<dbReference type="InterPro" id="IPR036423">
    <property type="entry name" value="SOD-like_Cu/Zn_dom_sf"/>
</dbReference>
<dbReference type="OrthoDB" id="159229at2759"/>
<reference evidence="3 4" key="1">
    <citation type="journal article" date="2013" name="PLoS Genet.">
        <title>Genomic mechanisms accounting for the adaptation to parasitism in nematode-trapping fungi.</title>
        <authorList>
            <person name="Meerupati T."/>
            <person name="Andersson K.M."/>
            <person name="Friman E."/>
            <person name="Kumar D."/>
            <person name="Tunlid A."/>
            <person name="Ahren D."/>
        </authorList>
    </citation>
    <scope>NUCLEOTIDE SEQUENCE [LARGE SCALE GENOMIC DNA]</scope>
    <source>
        <strain evidence="3 4">CBS 200.50</strain>
    </source>
</reference>